<comment type="caution">
    <text evidence="4">The sequence shown here is derived from an EMBL/GenBank/DDBJ whole genome shotgun (WGS) entry which is preliminary data.</text>
</comment>
<keyword evidence="2" id="KW-0999">Mitochondrion inner membrane</keyword>
<comment type="subcellular location">
    <subcellularLocation>
        <location evidence="2">Mitochondrion inner membrane</location>
    </subcellularLocation>
</comment>
<dbReference type="InterPro" id="IPR036013">
    <property type="entry name" value="Band_7/SPFH_dom_sf"/>
</dbReference>
<feature type="domain" description="Band 7" evidence="3">
    <location>
        <begin position="40"/>
        <end position="208"/>
    </location>
</feature>
<feature type="transmembrane region" description="Helical" evidence="2">
    <location>
        <begin position="6"/>
        <end position="26"/>
    </location>
</feature>
<dbReference type="InterPro" id="IPR000163">
    <property type="entry name" value="Prohibitin"/>
</dbReference>
<evidence type="ECO:0000259" key="3">
    <source>
        <dbReference type="Pfam" id="PF01145"/>
    </source>
</evidence>
<protein>
    <recommendedName>
        <fullName evidence="2">Prohibitin</fullName>
    </recommendedName>
</protein>
<dbReference type="PANTHER" id="PTHR23222:SF0">
    <property type="entry name" value="PROHIBITIN 1"/>
    <property type="match status" value="1"/>
</dbReference>
<evidence type="ECO:0000313" key="5">
    <source>
        <dbReference type="Proteomes" id="UP000187209"/>
    </source>
</evidence>
<dbReference type="OrthoDB" id="190994at2759"/>
<dbReference type="GO" id="GO:0005743">
    <property type="term" value="C:mitochondrial inner membrane"/>
    <property type="evidence" value="ECO:0007669"/>
    <property type="project" value="UniProtKB-SubCell"/>
</dbReference>
<dbReference type="AlphaFoldDB" id="A0A1R2CKL1"/>
<name>A0A1R2CKL1_9CILI</name>
<sequence>MADNQTILACVGVIIVGVVILVVMSFSSLEYAEYGLEYDKMWKTVGTSVYTAGIHMIGPMSSFVKYPSNAKTIEFSATDSSTHGLIECRTSDGLKVELEVTFNYEIQKEYLYDLYMNFGENYEGFIVNAAIDETSKVATNYTAYNFFVNRSDIGEVVAEYVKLRMNKDMGILTTFFKLKNVDLPDDFEDALQQTQVKKQDIEKAEAEKSKAIIQMQTNVTKAVENTKIILNEAYGTSNATTSASKSEVKTYNYTERNTIDGFKNLKTSANLDNEGLLNYIKAQIIQNYEGDNMIISIS</sequence>
<keyword evidence="2" id="KW-0472">Membrane</keyword>
<accession>A0A1R2CKL1</accession>
<gene>
    <name evidence="4" type="ORF">SteCoe_8342</name>
</gene>
<dbReference type="InterPro" id="IPR001107">
    <property type="entry name" value="Band_7"/>
</dbReference>
<comment type="similarity">
    <text evidence="1 2">Belongs to the prohibitin family.</text>
</comment>
<dbReference type="Pfam" id="PF01145">
    <property type="entry name" value="Band_7"/>
    <property type="match status" value="1"/>
</dbReference>
<dbReference type="SUPFAM" id="SSF117892">
    <property type="entry name" value="Band 7/SPFH domain"/>
    <property type="match status" value="1"/>
</dbReference>
<dbReference type="Proteomes" id="UP000187209">
    <property type="component" value="Unassembled WGS sequence"/>
</dbReference>
<dbReference type="PANTHER" id="PTHR23222">
    <property type="entry name" value="PROHIBITIN"/>
    <property type="match status" value="1"/>
</dbReference>
<keyword evidence="2" id="KW-0812">Transmembrane</keyword>
<keyword evidence="2" id="KW-0496">Mitochondrion</keyword>
<reference evidence="4 5" key="1">
    <citation type="submission" date="2016-11" db="EMBL/GenBank/DDBJ databases">
        <title>The macronuclear genome of Stentor coeruleus: a giant cell with tiny introns.</title>
        <authorList>
            <person name="Slabodnick M."/>
            <person name="Ruby J.G."/>
            <person name="Reiff S.B."/>
            <person name="Swart E.C."/>
            <person name="Gosai S."/>
            <person name="Prabakaran S."/>
            <person name="Witkowska E."/>
            <person name="Larue G.E."/>
            <person name="Fisher S."/>
            <person name="Freeman R.M."/>
            <person name="Gunawardena J."/>
            <person name="Chu W."/>
            <person name="Stover N.A."/>
            <person name="Gregory B.D."/>
            <person name="Nowacki M."/>
            <person name="Derisi J."/>
            <person name="Roy S.W."/>
            <person name="Marshall W.F."/>
            <person name="Sood P."/>
        </authorList>
    </citation>
    <scope>NUCLEOTIDE SEQUENCE [LARGE SCALE GENOMIC DNA]</scope>
    <source>
        <strain evidence="4">WM001</strain>
    </source>
</reference>
<evidence type="ECO:0000313" key="4">
    <source>
        <dbReference type="EMBL" id="OMJ89537.1"/>
    </source>
</evidence>
<keyword evidence="2" id="KW-1133">Transmembrane helix</keyword>
<keyword evidence="5" id="KW-1185">Reference proteome</keyword>
<evidence type="ECO:0000256" key="2">
    <source>
        <dbReference type="RuleBase" id="RU366048"/>
    </source>
</evidence>
<dbReference type="Gene3D" id="3.30.479.30">
    <property type="entry name" value="Band 7 domain"/>
    <property type="match status" value="1"/>
</dbReference>
<organism evidence="4 5">
    <name type="scientific">Stentor coeruleus</name>
    <dbReference type="NCBI Taxonomy" id="5963"/>
    <lineage>
        <taxon>Eukaryota</taxon>
        <taxon>Sar</taxon>
        <taxon>Alveolata</taxon>
        <taxon>Ciliophora</taxon>
        <taxon>Postciliodesmatophora</taxon>
        <taxon>Heterotrichea</taxon>
        <taxon>Heterotrichida</taxon>
        <taxon>Stentoridae</taxon>
        <taxon>Stentor</taxon>
    </lineage>
</organism>
<dbReference type="EMBL" id="MPUH01000124">
    <property type="protein sequence ID" value="OMJ89537.1"/>
    <property type="molecule type" value="Genomic_DNA"/>
</dbReference>
<proteinExistence type="inferred from homology"/>
<evidence type="ECO:0000256" key="1">
    <source>
        <dbReference type="ARBA" id="ARBA00009658"/>
    </source>
</evidence>